<sequence length="103" mass="11782">MPRGKSKSHCLSDRSDSAYTSNGLLALPAETVWITRCYRRFFRYKFKILPLQSIPGWVSNNLFRLLLDSGLMADLWDYPSEIDVDGRMFGGEHLGSPLRSPRT</sequence>
<protein>
    <submittedName>
        <fullName evidence="2">Uncharacterized protein</fullName>
    </submittedName>
</protein>
<dbReference type="EMBL" id="CAADEZ010000336">
    <property type="protein sequence ID" value="VFJ63582.1"/>
    <property type="molecule type" value="Genomic_DNA"/>
</dbReference>
<proteinExistence type="predicted"/>
<reference evidence="2" key="1">
    <citation type="submission" date="2019-02" db="EMBL/GenBank/DDBJ databases">
        <authorList>
            <person name="Gruber-Vodicka R. H."/>
            <person name="Seah K. B. B."/>
        </authorList>
    </citation>
    <scope>NUCLEOTIDE SEQUENCE</scope>
    <source>
        <strain evidence="2">BECK_BZ163</strain>
        <strain evidence="3">BECK_BZ164</strain>
        <strain evidence="1">BECK_BZ165</strain>
    </source>
</reference>
<evidence type="ECO:0000313" key="2">
    <source>
        <dbReference type="EMBL" id="VFJ63582.1"/>
    </source>
</evidence>
<dbReference type="EMBL" id="CAADFL010000454">
    <property type="protein sequence ID" value="VFK17006.1"/>
    <property type="molecule type" value="Genomic_DNA"/>
</dbReference>
<evidence type="ECO:0000313" key="1">
    <source>
        <dbReference type="EMBL" id="VFJ49187.1"/>
    </source>
</evidence>
<dbReference type="AlphaFoldDB" id="A0A450TA72"/>
<gene>
    <name evidence="2" type="ORF">BECKFM1743A_GA0114220_103361</name>
    <name evidence="3" type="ORF">BECKFM1743B_GA0114221_104541</name>
    <name evidence="1" type="ORF">BECKFM1743C_GA0114222_100681</name>
</gene>
<evidence type="ECO:0000313" key="3">
    <source>
        <dbReference type="EMBL" id="VFK17006.1"/>
    </source>
</evidence>
<organism evidence="2">
    <name type="scientific">Candidatus Kentrum sp. FM</name>
    <dbReference type="NCBI Taxonomy" id="2126340"/>
    <lineage>
        <taxon>Bacteria</taxon>
        <taxon>Pseudomonadati</taxon>
        <taxon>Pseudomonadota</taxon>
        <taxon>Gammaproteobacteria</taxon>
        <taxon>Candidatus Kentrum</taxon>
    </lineage>
</organism>
<accession>A0A450TA72</accession>
<name>A0A450TA72_9GAMM</name>
<dbReference type="EMBL" id="CAADFA010000068">
    <property type="protein sequence ID" value="VFJ49187.1"/>
    <property type="molecule type" value="Genomic_DNA"/>
</dbReference>